<dbReference type="Gene3D" id="1.20.120.520">
    <property type="entry name" value="nmb1532 protein domain like"/>
    <property type="match status" value="1"/>
</dbReference>
<keyword evidence="3" id="KW-1185">Reference proteome</keyword>
<accession>A0A098LFK9</accession>
<evidence type="ECO:0000313" key="2">
    <source>
        <dbReference type="EMBL" id="GAL85745.1"/>
    </source>
</evidence>
<proteinExistence type="predicted"/>
<evidence type="ECO:0000259" key="1">
    <source>
        <dbReference type="Pfam" id="PF01814"/>
    </source>
</evidence>
<reference evidence="2 3" key="1">
    <citation type="submission" date="2014-09" db="EMBL/GenBank/DDBJ databases">
        <title>Sporocytophaga myxococcoides PG-01 genome sequencing.</title>
        <authorList>
            <person name="Liu L."/>
            <person name="Gao P.J."/>
            <person name="Chen G.J."/>
            <person name="Wang L.S."/>
        </authorList>
    </citation>
    <scope>NUCLEOTIDE SEQUENCE [LARGE SCALE GENOMIC DNA]</scope>
    <source>
        <strain evidence="2 3">PG-01</strain>
    </source>
</reference>
<dbReference type="AlphaFoldDB" id="A0A098LFK9"/>
<dbReference type="PANTHER" id="PTHR39966:SF1">
    <property type="entry name" value="HEMERYTHRIN-LIKE DOMAIN-CONTAINING PROTEIN"/>
    <property type="match status" value="1"/>
</dbReference>
<name>A0A098LFK9_9BACT</name>
<sequence length="238" mass="27469">MDTDRRSFIEKSLMVTAAVNIGGLGFMSACSKKENSKGEIEEEGEKEVSPPEDLMQEHGVLKRILLIYDTCRLNIINKKSFPDEIITNSANIIRAFIEDYHEKQEENYIFPRFQKANQLTDLVQVLLLQHQAGRSVTDKILMLSKNRKRTEAENENLAELLFMFNRMYSPHEAREDTVLFPAFRKIVSKNEYDSLGEEFEKNEQKLFGKGGFEMIVDKVADLEKSSDIFDLSQFTPKL</sequence>
<dbReference type="EMBL" id="BBLT01000005">
    <property type="protein sequence ID" value="GAL85745.1"/>
    <property type="molecule type" value="Genomic_DNA"/>
</dbReference>
<dbReference type="Proteomes" id="UP000030185">
    <property type="component" value="Unassembled WGS sequence"/>
</dbReference>
<comment type="caution">
    <text evidence="2">The sequence shown here is derived from an EMBL/GenBank/DDBJ whole genome shotgun (WGS) entry which is preliminary data.</text>
</comment>
<dbReference type="OrthoDB" id="2083283at2"/>
<dbReference type="PANTHER" id="PTHR39966">
    <property type="entry name" value="BLL2471 PROTEIN-RELATED"/>
    <property type="match status" value="1"/>
</dbReference>
<dbReference type="STRING" id="153721.MYP_2974"/>
<evidence type="ECO:0000313" key="3">
    <source>
        <dbReference type="Proteomes" id="UP000030185"/>
    </source>
</evidence>
<dbReference type="PROSITE" id="PS51257">
    <property type="entry name" value="PROKAR_LIPOPROTEIN"/>
    <property type="match status" value="1"/>
</dbReference>
<organism evidence="2 3">
    <name type="scientific">Sporocytophaga myxococcoides</name>
    <dbReference type="NCBI Taxonomy" id="153721"/>
    <lineage>
        <taxon>Bacteria</taxon>
        <taxon>Pseudomonadati</taxon>
        <taxon>Bacteroidota</taxon>
        <taxon>Cytophagia</taxon>
        <taxon>Cytophagales</taxon>
        <taxon>Cytophagaceae</taxon>
        <taxon>Sporocytophaga</taxon>
    </lineage>
</organism>
<feature type="domain" description="Hemerythrin-like" evidence="1">
    <location>
        <begin position="52"/>
        <end position="182"/>
    </location>
</feature>
<dbReference type="Pfam" id="PF01814">
    <property type="entry name" value="Hemerythrin"/>
    <property type="match status" value="1"/>
</dbReference>
<dbReference type="RefSeq" id="WP_052430222.1">
    <property type="nucleotide sequence ID" value="NZ_BBLT01000005.1"/>
</dbReference>
<dbReference type="GO" id="GO:0005886">
    <property type="term" value="C:plasma membrane"/>
    <property type="evidence" value="ECO:0007669"/>
    <property type="project" value="TreeGrafter"/>
</dbReference>
<protein>
    <submittedName>
        <fullName evidence="2">Hemerythrin hhE cation binding domain-containing protein</fullName>
    </submittedName>
</protein>
<dbReference type="InterPro" id="IPR012312">
    <property type="entry name" value="Hemerythrin-like"/>
</dbReference>
<dbReference type="eggNOG" id="COG3945">
    <property type="taxonomic scope" value="Bacteria"/>
</dbReference>
<gene>
    <name evidence="2" type="ORF">MYP_2974</name>
</gene>
<dbReference type="CDD" id="cd12108">
    <property type="entry name" value="Hr-like"/>
    <property type="match status" value="1"/>
</dbReference>